<dbReference type="RefSeq" id="WP_134356123.1">
    <property type="nucleotide sequence ID" value="NZ_CP038033.1"/>
</dbReference>
<proteinExistence type="predicted"/>
<evidence type="ECO:0000313" key="2">
    <source>
        <dbReference type="Proteomes" id="UP000294325"/>
    </source>
</evidence>
<name>A0A4V1AVH0_9GAMM</name>
<dbReference type="Proteomes" id="UP000294325">
    <property type="component" value="Chromosome"/>
</dbReference>
<reference evidence="1 2" key="1">
    <citation type="submission" date="2019-03" db="EMBL/GenBank/DDBJ databases">
        <title>The genome sequence of Nitrosococcus wardiae strain D1FHST reveals the archetypal metabolic capacity of ammonia-oxidizing Gammaproteobacteria.</title>
        <authorList>
            <person name="Wang L."/>
            <person name="Lim C.K."/>
            <person name="Hanson T.E."/>
            <person name="Dang H."/>
            <person name="Klotz M.G."/>
        </authorList>
    </citation>
    <scope>NUCLEOTIDE SEQUENCE [LARGE SCALE GENOMIC DNA]</scope>
    <source>
        <strain evidence="1 2">D1FHS</strain>
    </source>
</reference>
<sequence length="66" mass="7055">MANIVIKDLPESVALDQKAMTAVIGGGTRFRLNPQQSQPSSILERLGFNLANSLAARRAMASGRKS</sequence>
<dbReference type="AlphaFoldDB" id="A0A4V1AVH0"/>
<dbReference type="OrthoDB" id="8759457at2"/>
<protein>
    <submittedName>
        <fullName evidence="1">Uncharacterized protein</fullName>
    </submittedName>
</protein>
<keyword evidence="2" id="KW-1185">Reference proteome</keyword>
<dbReference type="EMBL" id="CP038033">
    <property type="protein sequence ID" value="QBQ53105.1"/>
    <property type="molecule type" value="Genomic_DNA"/>
</dbReference>
<dbReference type="KEGG" id="nwr:E3U44_00240"/>
<evidence type="ECO:0000313" key="1">
    <source>
        <dbReference type="EMBL" id="QBQ53105.1"/>
    </source>
</evidence>
<organism evidence="1 2">
    <name type="scientific">Nitrosococcus wardiae</name>
    <dbReference type="NCBI Taxonomy" id="1814290"/>
    <lineage>
        <taxon>Bacteria</taxon>
        <taxon>Pseudomonadati</taxon>
        <taxon>Pseudomonadota</taxon>
        <taxon>Gammaproteobacteria</taxon>
        <taxon>Chromatiales</taxon>
        <taxon>Chromatiaceae</taxon>
        <taxon>Nitrosococcus</taxon>
    </lineage>
</organism>
<gene>
    <name evidence="1" type="ORF">E3U44_00240</name>
</gene>
<accession>A0A4V1AVH0</accession>